<evidence type="ECO:0000313" key="2">
    <source>
        <dbReference type="EMBL" id="RHY27210.1"/>
    </source>
</evidence>
<evidence type="ECO:0000313" key="3">
    <source>
        <dbReference type="Proteomes" id="UP000285060"/>
    </source>
</evidence>
<dbReference type="Proteomes" id="UP000285060">
    <property type="component" value="Unassembled WGS sequence"/>
</dbReference>
<comment type="caution">
    <text evidence="2">The sequence shown here is derived from an EMBL/GenBank/DDBJ whole genome shotgun (WGS) entry which is preliminary data.</text>
</comment>
<feature type="region of interest" description="Disordered" evidence="1">
    <location>
        <begin position="38"/>
        <end position="70"/>
    </location>
</feature>
<evidence type="ECO:0000256" key="1">
    <source>
        <dbReference type="SAM" id="MobiDB-lite"/>
    </source>
</evidence>
<protein>
    <submittedName>
        <fullName evidence="2">Uncharacterized protein</fullName>
    </submittedName>
</protein>
<name>A0A3R6ZMA0_9STRA</name>
<sequence>MQHNGCGVAADDDSSDCWRVFLSGLPFLSDAEDGIRDESMAGSSASEADAQPLVAPKTPRRRATHPTVHHERVRKDEIIRLRAEVHRLEAQIQLPPKRPASFWEHLAKAESADTSTSLQVNQDLRAAVNEHAAFIQTLQQAIQKKPRLTVLEHVDDSTVYNAVTDTRFGPTRCRACLVHKLYQSHHRDVIVSHYVAKDAILDETPGDVVEAKCAWLQVVPLSHHACQLTLLVHINLGAQENLMTREDGDTLASMLENVTIALRSHERGTVATGGVGHLFHPTHLPSPAIHFYVDRSSRFEKELKAAIHQAIRAYNAKPHPLNSS</sequence>
<organism evidence="2 3">
    <name type="scientific">Aphanomyces invadans</name>
    <dbReference type="NCBI Taxonomy" id="157072"/>
    <lineage>
        <taxon>Eukaryota</taxon>
        <taxon>Sar</taxon>
        <taxon>Stramenopiles</taxon>
        <taxon>Oomycota</taxon>
        <taxon>Saprolegniomycetes</taxon>
        <taxon>Saprolegniales</taxon>
        <taxon>Verrucalvaceae</taxon>
        <taxon>Aphanomyces</taxon>
    </lineage>
</organism>
<dbReference type="EMBL" id="QUSY01000818">
    <property type="protein sequence ID" value="RHY27210.1"/>
    <property type="molecule type" value="Genomic_DNA"/>
</dbReference>
<dbReference type="AlphaFoldDB" id="A0A3R6ZMA0"/>
<reference evidence="2 3" key="1">
    <citation type="submission" date="2018-08" db="EMBL/GenBank/DDBJ databases">
        <title>Aphanomyces genome sequencing and annotation.</title>
        <authorList>
            <person name="Minardi D."/>
            <person name="Oidtmann B."/>
            <person name="Van Der Giezen M."/>
            <person name="Studholme D.J."/>
        </authorList>
    </citation>
    <scope>NUCLEOTIDE SEQUENCE [LARGE SCALE GENOMIC DNA]</scope>
    <source>
        <strain evidence="2 3">NJM0002</strain>
    </source>
</reference>
<dbReference type="VEuPathDB" id="FungiDB:H310_04231"/>
<proteinExistence type="predicted"/>
<keyword evidence="3" id="KW-1185">Reference proteome</keyword>
<gene>
    <name evidence="2" type="ORF">DYB32_006950</name>
</gene>
<accession>A0A3R6ZMA0</accession>